<keyword evidence="2" id="KW-1185">Reference proteome</keyword>
<protein>
    <submittedName>
        <fullName evidence="1">Uncharacterized protein</fullName>
    </submittedName>
</protein>
<reference evidence="1" key="1">
    <citation type="submission" date="2021-03" db="EMBL/GenBank/DDBJ databases">
        <title>Ottowia sp. 27C isolated from the cloaca of a Giant Asian pond turtle (Heosemys grandis).</title>
        <authorList>
            <person name="Spergser J."/>
            <person name="Busse H.-J."/>
        </authorList>
    </citation>
    <scope>NUCLEOTIDE SEQUENCE</scope>
    <source>
        <strain evidence="1">27C</strain>
    </source>
</reference>
<organism evidence="1 2">
    <name type="scientific">Ottowia testudinis</name>
    <dbReference type="NCBI Taxonomy" id="2816950"/>
    <lineage>
        <taxon>Bacteria</taxon>
        <taxon>Pseudomonadati</taxon>
        <taxon>Pseudomonadota</taxon>
        <taxon>Betaproteobacteria</taxon>
        <taxon>Burkholderiales</taxon>
        <taxon>Comamonadaceae</taxon>
        <taxon>Ottowia</taxon>
    </lineage>
</organism>
<evidence type="ECO:0000313" key="1">
    <source>
        <dbReference type="EMBL" id="QTD44311.1"/>
    </source>
</evidence>
<name>A0A975H2L1_9BURK</name>
<proteinExistence type="predicted"/>
<dbReference type="KEGG" id="otd:J1M35_14480"/>
<accession>A0A975H2L1</accession>
<dbReference type="Proteomes" id="UP000663903">
    <property type="component" value="Chromosome"/>
</dbReference>
<dbReference type="AlphaFoldDB" id="A0A975H2L1"/>
<evidence type="ECO:0000313" key="2">
    <source>
        <dbReference type="Proteomes" id="UP000663903"/>
    </source>
</evidence>
<gene>
    <name evidence="1" type="ORF">J1M35_14480</name>
</gene>
<sequence length="89" mass="10242">MIDAYFRHSPKAMAVQMPLPFSEPKWNSPRPTRRIDRLMRAVRSAAIKKIERIQYATKIVAPQWFRDAKKAAADLAKSVKDACLVLLFN</sequence>
<dbReference type="EMBL" id="CP071796">
    <property type="protein sequence ID" value="QTD44311.1"/>
    <property type="molecule type" value="Genomic_DNA"/>
</dbReference>
<dbReference type="RefSeq" id="WP_208007876.1">
    <property type="nucleotide sequence ID" value="NZ_CP071796.1"/>
</dbReference>